<dbReference type="Pfam" id="PF01590">
    <property type="entry name" value="GAF"/>
    <property type="match status" value="1"/>
</dbReference>
<dbReference type="FunFam" id="1.10.1300.10:FF:000003">
    <property type="entry name" value="Phosphodiesterase"/>
    <property type="match status" value="1"/>
</dbReference>
<feature type="region of interest" description="Disordered" evidence="9">
    <location>
        <begin position="3926"/>
        <end position="3953"/>
    </location>
</feature>
<keyword evidence="4 8" id="KW-0378">Hydrolase</keyword>
<dbReference type="InterPro" id="IPR003607">
    <property type="entry name" value="HD/PDEase_dom"/>
</dbReference>
<dbReference type="Pfam" id="PF13185">
    <property type="entry name" value="GAF_2"/>
    <property type="match status" value="1"/>
</dbReference>
<feature type="region of interest" description="Disordered" evidence="9">
    <location>
        <begin position="4743"/>
        <end position="4764"/>
    </location>
</feature>
<dbReference type="Gene3D" id="3.30.450.40">
    <property type="match status" value="2"/>
</dbReference>
<evidence type="ECO:0000256" key="1">
    <source>
        <dbReference type="ARBA" id="ARBA00007648"/>
    </source>
</evidence>
<feature type="compositionally biased region" description="Basic and acidic residues" evidence="9">
    <location>
        <begin position="1836"/>
        <end position="1850"/>
    </location>
</feature>
<feature type="region of interest" description="Disordered" evidence="9">
    <location>
        <begin position="5235"/>
        <end position="5261"/>
    </location>
</feature>
<evidence type="ECO:0000256" key="3">
    <source>
        <dbReference type="ARBA" id="ARBA00022723"/>
    </source>
</evidence>
<feature type="compositionally biased region" description="Acidic residues" evidence="9">
    <location>
        <begin position="4831"/>
        <end position="4845"/>
    </location>
</feature>
<feature type="compositionally biased region" description="Polar residues" evidence="9">
    <location>
        <begin position="3314"/>
        <end position="3334"/>
    </location>
</feature>
<keyword evidence="2" id="KW-0140">cGMP</keyword>
<feature type="region of interest" description="Disordered" evidence="9">
    <location>
        <begin position="3616"/>
        <end position="3638"/>
    </location>
</feature>
<evidence type="ECO:0000256" key="5">
    <source>
        <dbReference type="PIRSR" id="PIRSR623088-1"/>
    </source>
</evidence>
<feature type="compositionally biased region" description="Acidic residues" evidence="9">
    <location>
        <begin position="1772"/>
        <end position="1833"/>
    </location>
</feature>
<dbReference type="PRINTS" id="PR00387">
    <property type="entry name" value="PDIESTERASE1"/>
</dbReference>
<feature type="compositionally biased region" description="Basic and acidic residues" evidence="9">
    <location>
        <begin position="1704"/>
        <end position="1715"/>
    </location>
</feature>
<feature type="compositionally biased region" description="Polar residues" evidence="9">
    <location>
        <begin position="2411"/>
        <end position="2465"/>
    </location>
</feature>
<feature type="region of interest" description="Disordered" evidence="9">
    <location>
        <begin position="1553"/>
        <end position="1867"/>
    </location>
</feature>
<feature type="region of interest" description="Disordered" evidence="9">
    <location>
        <begin position="2408"/>
        <end position="2477"/>
    </location>
</feature>
<evidence type="ECO:0000256" key="9">
    <source>
        <dbReference type="SAM" id="MobiDB-lite"/>
    </source>
</evidence>
<dbReference type="Gene3D" id="1.10.1300.10">
    <property type="entry name" value="3'5'-cyclic nucleotide phosphodiesterase, catalytic domain"/>
    <property type="match status" value="1"/>
</dbReference>
<feature type="region of interest" description="Disordered" evidence="9">
    <location>
        <begin position="5633"/>
        <end position="5654"/>
    </location>
</feature>
<accession>A0A9W3B4G2</accession>
<feature type="compositionally biased region" description="Basic and acidic residues" evidence="9">
    <location>
        <begin position="549"/>
        <end position="563"/>
    </location>
</feature>
<evidence type="ECO:0000256" key="7">
    <source>
        <dbReference type="PIRSR" id="PIRSR623088-3"/>
    </source>
</evidence>
<dbReference type="GO" id="GO:0004114">
    <property type="term" value="F:3',5'-cyclic-nucleotide phosphodiesterase activity"/>
    <property type="evidence" value="ECO:0007669"/>
    <property type="project" value="InterPro"/>
</dbReference>
<evidence type="ECO:0000256" key="4">
    <source>
        <dbReference type="ARBA" id="ARBA00022801"/>
    </source>
</evidence>
<dbReference type="InterPro" id="IPR029016">
    <property type="entry name" value="GAF-like_dom_sf"/>
</dbReference>
<dbReference type="SUPFAM" id="SSF55781">
    <property type="entry name" value="GAF domain-like"/>
    <property type="match status" value="2"/>
</dbReference>
<dbReference type="InterPro" id="IPR036971">
    <property type="entry name" value="PDEase_catalytic_dom_sf"/>
</dbReference>
<feature type="compositionally biased region" description="Acidic residues" evidence="9">
    <location>
        <begin position="1626"/>
        <end position="1659"/>
    </location>
</feature>
<dbReference type="InterPro" id="IPR002073">
    <property type="entry name" value="PDEase_catalytic_dom"/>
</dbReference>
<feature type="binding site" evidence="6">
    <location>
        <position position="6658"/>
    </location>
    <ligand>
        <name>AMP</name>
        <dbReference type="ChEBI" id="CHEBI:456215"/>
    </ligand>
</feature>
<reference evidence="12" key="1">
    <citation type="submission" date="2025-08" db="UniProtKB">
        <authorList>
            <consortium name="RefSeq"/>
        </authorList>
    </citation>
    <scope>IDENTIFICATION</scope>
</reference>
<dbReference type="FunFam" id="3.30.450.40:FF:000007">
    <property type="entry name" value="Phosphodiesterase"/>
    <property type="match status" value="1"/>
</dbReference>
<dbReference type="SMART" id="SM00471">
    <property type="entry name" value="HDc"/>
    <property type="match status" value="1"/>
</dbReference>
<feature type="region of interest" description="Disordered" evidence="9">
    <location>
        <begin position="513"/>
        <end position="573"/>
    </location>
</feature>
<feature type="domain" description="PDEase" evidence="10">
    <location>
        <begin position="6376"/>
        <end position="6701"/>
    </location>
</feature>
<feature type="region of interest" description="Disordered" evidence="9">
    <location>
        <begin position="3766"/>
        <end position="3821"/>
    </location>
</feature>
<dbReference type="PROSITE" id="PS51845">
    <property type="entry name" value="PDEASE_I_2"/>
    <property type="match status" value="1"/>
</dbReference>
<feature type="compositionally biased region" description="Basic and acidic residues" evidence="9">
    <location>
        <begin position="3785"/>
        <end position="3808"/>
    </location>
</feature>
<dbReference type="InterPro" id="IPR023088">
    <property type="entry name" value="PDEase"/>
</dbReference>
<comment type="cofactor">
    <cofactor evidence="8">
        <name>a divalent metal cation</name>
        <dbReference type="ChEBI" id="CHEBI:60240"/>
    </cofactor>
    <text evidence="8">Binds 2 divalent metal cations per subunit. Site 1 may preferentially bind zinc ions, while site 2 has a preference for magnesium and/or manganese ions.</text>
</comment>
<keyword evidence="3 7" id="KW-0479">Metal-binding</keyword>
<proteinExistence type="inferred from homology"/>
<feature type="compositionally biased region" description="Acidic residues" evidence="9">
    <location>
        <begin position="1557"/>
        <end position="1578"/>
    </location>
</feature>
<evidence type="ECO:0000256" key="6">
    <source>
        <dbReference type="PIRSR" id="PIRSR623088-2"/>
    </source>
</evidence>
<feature type="region of interest" description="Disordered" evidence="9">
    <location>
        <begin position="3314"/>
        <end position="3336"/>
    </location>
</feature>
<dbReference type="Pfam" id="PF00233">
    <property type="entry name" value="PDEase_I"/>
    <property type="match status" value="1"/>
</dbReference>
<feature type="compositionally biased region" description="Low complexity" evidence="9">
    <location>
        <begin position="5240"/>
        <end position="5258"/>
    </location>
</feature>
<feature type="binding site" evidence="6">
    <location>
        <position position="6495"/>
    </location>
    <ligand>
        <name>AMP</name>
        <dbReference type="ChEBI" id="CHEBI:456215"/>
    </ligand>
</feature>
<dbReference type="CDD" id="cd00077">
    <property type="entry name" value="HDc"/>
    <property type="match status" value="1"/>
</dbReference>
<sequence>MGIVFSHTVAAGLYYFRNGRSSVLDQPLERNGQQQSLLTPNQIKPDLSDICGDTHVQRSGCLLNDETPISIITEALMPVLDANNLTELREAIKLTISRCVLNTQLIKVFLRDPLTSHLVDEHCRPLPNSRFISDILHQKGKTVVSVNHNQDSIRELLGSQHSNDNNHSVLLLPIPERGTHRSIGLIVVVSQAGSLSSVDPKRVELCLKQISVTYEVVKNNLTKENAPPHISNLLSLIQLCGELNDPDAAKLEIKVVRYLQRHTDAESGFLLLVVPETQMLFCQAVGDTVLQEEVRFAGPSSCFAKALETKQPITLADIPVERRHEVEKIIRRQINTLLCVPVCVSDSKDLLALACVVNKSNNEQFTQQDIDTILQCFKYTATVLTSTLAFQNERKLKNQTQALLLVARKLFTRLDANLSQSWNETANLNKVSSVEPDSGHSAGLSGSPRLIRCQGLGPTSGHCSEPGCIAQLINSLPTNQAQNTLIVLPLSAFRGSDQSSSVCRPESCLVERAHSTVRHHRSDSESSSEYSTASSSAPSSNQPLLNNDPNKKPSLDMKSDKSTDPTICGEHNVSDHRSIADSSTCFYFKQNDDLAPDVGLRLRDQHEDMTMKELEFNRYFFNNLEQFKELLSAVDTDNVKYASPEFHVSPVLNTSPLANVSSMTSMSPDIMKDYFQCEDNVHLPDKQIHKIDNYTQCESCKLKPDIRSRTFRKFKSPDQTFFGQKQGVKSALQSKRSNSISLQSCNIKMLSHTSLPPEKGSHCSTRIKNTLSKQCRSLSNNRNMVNSSSLKVDAGYCKKNKKPVCRLCRSVSNSSRSRGVSLSPMERKKTSTVVEVSTDSVYQVVKPSAQCGIEDVSDEASFHSLSDEDFDLDNTDTSIQRLLTSIQDSSRNDLQCSLVLKVKKCSTEERSDLFQLDSDLGLQNTNDKSVAGVQVGEKDEDSVCTLGVGKSCHSNEQGFALLAENFTTDELVTYPDPCRTTLSSPLNQQASVAQLTGERDDELVTYPDPCRTTHSSPLTEQASVAQLTGEGDHLTSAVDRHIELCTFGLAFGDSFEPVGCLGKDPVLPVSSKQDSSEQILKVEDIVVVQNEETQFIQGSNNNDNNCDYFQDAFDCFQETKMDYSHCMKYIETDHFQSDLIACELVESAHVVSVVRNTDEEVSIKIHLEDDLRRRALRCHNNEFISDGELDYKDQSKNGEDANCVTGINAENFTCASRVLESETNVKTHHWAYHLEQGVDSSAPRDVIPSAIDLKHLSSGSEPQFVEELSILWEGSLLSQQDEESMSVTDDDVKDLESLNGSEESNLNLDLDMCSVYLEETNYEDVASSHVIRVPGDLQQTEPIVTSSIKTDTWEINSLIREYKKRFLEDNISLPSVETHCRAELAFKKSDATTEIECDPSLKTETEENKDLSLRSHFLNINTDNVSTCKQTDIRAEKLIKSGVIWSQEINSEVEHCLVSDNIQMFNMNSDLTLHQDLSVEQTTGCILDQECPNVSANVVNLDSSDNIAVADDFIFYPDMCPYEIHLKEDSDSLSSDMSLKEDSRNVHISVASQDYSQQEESDQEVNEESDEQINEESNQEVNEKSDQQINEESHQQVNGESDLEVNEEFFDQQVYEESDQEVKDESDQEVNEESYQEVNEESDQQVNEESDQEVNEEFFDQQVNEESYQEVNEKSDQQINEESHQQVNDESDQQINEEFDQQVNDEREFNKKSDQEVNEEFDQQVKEETDQQVNEEFNQEINEESDQEVNEESDQVIEEFDQQVKEESDQQVNEEFDQQVNEEFDQEINEESDQEVNEESDQQVNEEFDQEVNEESDQEVNEESDQQVNEETDPQVIKESDQQDNEKSDQEVNDDIEFNKESDQVNDEIDIKEELVQEVNDEIEIKEELVQEVTDEIEINKVFDHECYDFSEEFKKINDESDQDVNDESDQDINDEIDFKDEVCQFNDEIDFNEDFGQQVNDEIEFSEESDQKVNEEFDQEVTYETDFNKEFDQQLVNERDFKPHHHEKDLNIESNQEVETKLDVQHERSLQIIFTTDFSQKLNLETNGEICSLKKSNQQNVVAINTMRITEQIKLNEELNQILDEINVKKESSQILDDINFNADSSQIQKDIDFNADASKIQKDIDFNADASQIQKDIDFNADASQIQKDIDFNADASQIQKDIDFNADASKIQNDINFNADASQIQKDIDFNADSSQIQKDIDFNADASQIQKDIDFNADSSQIQKDIDFNADASQIQKDIDFNADASVVLDEINYIEEACYLIPVKNHLTRELNLQSQENKDLVRNFYQVHNKTSYIKESNQKIPEEKDATEKYFHQESIHQSHEKKYFNEESSHENHDDKDLHEEAIQCNLDEEESSQQIHNVKDFDDESNHYIQDVKLSQQIHDEIDFKEIFVQYIHDEIGFNEEPGQQSQDDFNEEPCQQSQDDFNEEPCQQSQDDFNEEPGQQSQDDFNEEPGQQSQDDFNEEPGQQSHDDFNEEAAQPIHDDDLSLQIQEEKDICMKSSEQIYYKEDYIAYSGQQSHDETDLKEELHPKNQNKINLFQKLNPQIINKIASCDTLNFPMNDEIDFTYESIQHKSYESGITQKYVESFSEDQQIFTALDSNEESREPMCPDLDWNQQFTPSSDTLTLIQETIEQQVTTEVNVHSQTIPSLPNKTNALFIQDTQGIIKELGLIKLKQPMEERTTEGEEHHLITAMNFNNDELNEEHNKCNDTNNITADNQQIILYKIESKKMNEQVLEEDICTEISDRDILKVSCDETSSHYTDEVFIEAFSQLIHDDIVEVSSQQSDYDVSKQQSDNEIDPEDVIVSSLGQINGPLINILHLEALSDQMDVCEYDNDVVCLDSTQCLPTDLEIKYDEGSLSFLLETADELEKTELLSYPTRVQDTTFHYEMGGQMYEIEEEKLYQLAQEILGESPEQEEIFLEKTADLNYCCLDYASQEPVVRRQDVYLTKDLFLTDSSREVILHTDSVIETKCGSSFDQANSHLKWADRSNRESDLQCEAHLLPEHYVKMAQCATCYHLPDTDKEHFEPFENSTDSSIDEVTGLKHVSLGSIADALSPKRPLTISYSDHDIAIGFFNSQSFPLLDDQSMSLPDMSICSHFDWSQNSNRPMTRFSDATDMRSWSSVPSVHKKMSPFDSQLRKTKSDQNLKLWSPRYSWSPSTQNSFYVHPKPWHEHQQANDLSPLCISSSGTLNTSSSSLGQNISATAQRILKEDEEIRSDSSTKGNIAAGYSRHLKDSFTYGEFSRDLSHLKSKYQSGFKSMPRNDMEDLSLKTESNTKRIVKAIRNNLHSSYARSSDILKTLYEPETTSFQDPNSQPDFKSNWKSSGDNERGAFRYHSKKITDDFSELDHVYTRNNLEHGQGFNEHLGQPVGFSSQSCLVGQESEHMSTSRKRYITDYSHRTWNESDLNLTADDTDFLGDFKKPLPFDHTKYYKNKIHGSNTYMTFSCPKDETYGRLIFHQHNHGDESQIPSHSHFQSSFMDYLNTDSRQHRVSFLNEKTNFDLSTESGLDSSMTDSLFDGILDKGSDDSFECHFLSSRFAGARGKENNNHYDETILESSLAEEVSSRDDIEDTFNECMLMNNKEMEDHGFVTPAFTNRGINAILAEDTSEGSDSGESDPMENSVYPDTDAPNVCFRKTLAKQKDVKESDVKRGYVDRENQDPLTLGHLDCNLAGGPLNLNINVVLQVSKSQNTSENLNYAKLVAFNSVSTQFSLQNSIGNSEALDDINIEGLQSALQDYQSRGPMLSPVLEVLDDDPASRTDELNSDCSPGEDTQASEHVHENCVLKEDKMEDPPDISKYKPQNESSEENSEDFITLETDKITKVVYKSKTEELKKEGLGDGVAHVSVGPKSLQLSDAKEDVCVSAGDNAAVSRLVEALKQLHSCALQSIPSDGSKPDHQFVSLMNKEMLQMLTLHDTPVNSPPSGRSYLNDDKPHNESCSSEDTLSLRRSLAEDQQEKYVHTCASQSLLNKSEFQGDQNQIPEIINSDKRTTLVTGVLKPLNGSYNLVKDSTHDTFISQTPLSPRGYRDTIINRSVSTDVMGNGSLASNLFTNSSKSLDILSEGMRREGTSIFSKIRGDYSRDTQQQNAFTKGILAQDALRSDKHLTSDSRAQDAPVDNFEVIDKSLKPRISCPQLISKDSQKSLYCHFSDGNVQKLKQHDELVISRPQNLLTTGSQNREDNFPILNSVWPKLNKTQSLQSNNYELNSFAMNSPDRSTKLCYQRDLGCRCRSHGALPRISEAYEIFNSNSLPKKDFIMEHQVSDIDTSRTHGAFPQEMSLCNTHTPYNASQQVHNSIIGSKDACSGQKDELSISTQEFQAKTFNLQPFGLVNAITSKHACTSANISDTTREIHTQSDVDTILNAVTKEKTTSNDDVFLKVEEETSHEKAGKESTGQLGCNGDNNQIRRGVTIQERHVFEKLKVTSTSKSDIKIVRDLEDDKEARLTKQIWKAADVSGDVGDRVFFDQSKRENNMWASRDQSNALINGHGVYKIGDSNGDGCIKSDDCHAIKSVVPLTDIDHMKTFKSDSHGRPEYTETSNLPIADLVPADETVTMENKAVGSSVQTQEKCVETDNCITNEQWSNAEMDPLFKSPYLESTTLNIKQNDLLKLFCKTDVCLKEIKLVLLNKDMVQAQVDSNGKTDQSSLGLKHLTQKLSSVPIIVTKDDVNLNEENIELQKNRFKSPIPNSSYFSAQHNKCLEPVQDQHTKELFAELEADEQSFKSVCEMIGNKRDSSNDTKQIQDPHHSSALEDQQISTPLMDKLASPLLVDFLSCSSESCDSEWQSTFSQSGDPKFYDTFPKVISFDHSKSSSESSFPDITDFDESNLSSDEDTRDADVSSLDTTLIAPSYSEKYRLSQPIKYQSLFRKRHGSNQTKSDLLFHKDNPEVSLFAPNLNLVQEEIIGNQKDNVDSCAADVESLSDFAKVAAPIKCFPTIPFSVAPITDRFPSFFKTQSCQDKKNTTEKQSVFKQRGCQQERYNSFILADKSGKHKARASDLAGQLYSPRVSPKKHLITEGEATPGSVLLDSFYSKPVQANHWLAFKSPPSFRPSPTNNKFKTKAKVHEDLKFHRRKKLFSPLESVAEEKRLFPLPSFYKEINNANSNDLIFDWHQELAHNDQIEDVAGFDRTVQVQDSCETCEYKSPEAIRVESNQSKRSVSFQWPSEYSVCIIDTNYTSDSQVTSVDQDLDLKPNVTPVEIDYEPFLFRYRKPGLPVITEEVEDAETDLNSVSDSSPDISMTSTSSSDAFTEEAQKEETCTRTCKEICTTKCSQEEETRDQHRRHARYFPELPFFNSRSSEEEATVDSKAEVVDLVARNSDRKLPDLSFFAQQTCSNDDFLESNCLNSDHVLCQMNVSDTEIHLDINVEFTSDSINSEESRDQMTVSLQQDLGSFDTNNVNTTAESNDKELDISKEAIISELGPDKEAFSQVKLCTENSISNNRTSHESKEYAQPLQCLIDKTFSDDIKERGHVSHKYNLPLANIKTDETFVDSEDDAATLLRHLKEMDLTLETDSDLSFTGQFDSPTKSTYHIDVSCVVHVEDCDSEASSSSSLILSSGHEISISAEWKTDSEEPSETDNAIVKNIVSPLGADDLNQAFNAGTTSDQKDDDIDSHLNITYVLDESNESPESTSHKNDACDDLEDDMNASSEAYSDNMERLGSSDEHLGDDSGDSPSDSDILLHTSSIIKDPMVLKRLTSEPPVKQKPAKEDRSVYSLQDSSLVVPTLSSDSFSTYCSHQSHLVDELELAAFLSDDCAESQDNKRCHLDCSDIAEDDRLVSDSSVRKEEDFTELTAENDGIVNKSSNSEDADPEEEKLEEGFLIHSEGLDSTESLTQWTDQVSPHGSRLCYYHLYFDQTGAEVDTSNENSILDVHVSETSGLGVEKLSQDGLCQMEILQHVSEPLDPNVLDTRDSKVEDENAMVDSSKLQSENLCDFKINLAPCSLVSHSLRDQTSESSSQSGLIGQSDLCQLDDLFAVSSLSDPDMTVTEELHHEGPDTCILSFSFSNPMFCHCQGGEKKRYSSFISLSPYPCLRKSKSDHSVDSKSLCQNWILQNNSFHDTQHLMFPEDKRTGGRNTVSDISDFRRSANKGPEYQYEEMTSFSADWSSNCLLVGEDKSGDKVEDLNQCVLFEEDSKEMVTQESGTTEDISFSCHPVSSKFSLADLVQHLMARDQLKNFGFCDDDLTKLLREIMQEARNLTDAERCSVFLLDKDTDELVAMVFDGITADDKEWQYGDGVQGEIRLPKTQGIAGHVATTGTLLNIRDAYSHPLFYRGIDDSTGFRTRNILCFPIKDEEGMVLGVAQLCNKKTFQYFTTFDEDIASAFAVYCCISISHSLMYKKLVDIQHRHRLANELMIFHINQQVPMEEVQMMAENPILPVTTFSINFDSFDFAPRTIPESQTVMSCISMFEDLGFLSRWRIKIDTLVRFLLMVKKGYRNPPYHNWMHAYAVTHFCYLLIKNLHLHNYLDDIELLALFVSCLCHDIDHRGTTNSFQVQSQSVLAALYSSEGSVMERHHLAQSMCILNTDGSNLFENLSSKEYQTVLDLMREIILATDLAHHLRTVKEQEQLAESDSYDRNNAKHKHILLCLLMTACDLSDQTKNWNNTKHIAALVYQEFFSQGDLEKALGKNPMEMMDRERACIPELQISFLDNIAAPVYKILARMFTEAQIPARNVEENRKHWVHIRQLLKFRHGNSTQAMSVEQIISIEEEVDEIPGQGDIHLNGR</sequence>
<feature type="binding site" evidence="7">
    <location>
        <position position="6458"/>
    </location>
    <ligand>
        <name>Zn(2+)</name>
        <dbReference type="ChEBI" id="CHEBI:29105"/>
        <label>1</label>
    </ligand>
</feature>
<dbReference type="GO" id="GO:0046872">
    <property type="term" value="F:metal ion binding"/>
    <property type="evidence" value="ECO:0007669"/>
    <property type="project" value="UniProtKB-KW"/>
</dbReference>
<feature type="compositionally biased region" description="Basic and acidic residues" evidence="9">
    <location>
        <begin position="1671"/>
        <end position="1684"/>
    </location>
</feature>
<dbReference type="Proteomes" id="UP001165740">
    <property type="component" value="Chromosome 8"/>
</dbReference>
<feature type="binding site" evidence="7">
    <location>
        <position position="6495"/>
    </location>
    <ligand>
        <name>Zn(2+)</name>
        <dbReference type="ChEBI" id="CHEBI:29105"/>
        <label>2</label>
    </ligand>
</feature>
<feature type="compositionally biased region" description="Acidic residues" evidence="9">
    <location>
        <begin position="1601"/>
        <end position="1619"/>
    </location>
</feature>
<feature type="binding site" evidence="7">
    <location>
        <position position="6495"/>
    </location>
    <ligand>
        <name>Zn(2+)</name>
        <dbReference type="ChEBI" id="CHEBI:29105"/>
        <label>1</label>
    </ligand>
</feature>
<feature type="region of interest" description="Disordered" evidence="9">
    <location>
        <begin position="2323"/>
        <end position="2344"/>
    </location>
</feature>
<dbReference type="SMART" id="SM00065">
    <property type="entry name" value="GAF"/>
    <property type="match status" value="2"/>
</dbReference>
<feature type="binding site" evidence="7">
    <location>
        <position position="6607"/>
    </location>
    <ligand>
        <name>Zn(2+)</name>
        <dbReference type="ChEBI" id="CHEBI:29105"/>
        <label>1</label>
    </ligand>
</feature>
<dbReference type="EC" id="3.1.4.-" evidence="8"/>
<name>A0A9W3B4G2_BIOGL</name>
<feature type="compositionally biased region" description="Low complexity" evidence="9">
    <location>
        <begin position="525"/>
        <end position="540"/>
    </location>
</feature>
<feature type="binding site" evidence="6">
    <location>
        <begin position="6454"/>
        <end position="6458"/>
    </location>
    <ligand>
        <name>AMP</name>
        <dbReference type="ChEBI" id="CHEBI:456215"/>
    </ligand>
</feature>
<feature type="compositionally biased region" description="Polar residues" evidence="9">
    <location>
        <begin position="1661"/>
        <end position="1670"/>
    </location>
</feature>
<dbReference type="RefSeq" id="XP_055894407.1">
    <property type="nucleotide sequence ID" value="XM_056038432.1"/>
</dbReference>
<evidence type="ECO:0000313" key="11">
    <source>
        <dbReference type="Proteomes" id="UP001165740"/>
    </source>
</evidence>
<evidence type="ECO:0000259" key="10">
    <source>
        <dbReference type="PROSITE" id="PS51845"/>
    </source>
</evidence>
<dbReference type="GO" id="GO:0007165">
    <property type="term" value="P:signal transduction"/>
    <property type="evidence" value="ECO:0007669"/>
    <property type="project" value="InterPro"/>
</dbReference>
<feature type="compositionally biased region" description="Acidic residues" evidence="9">
    <location>
        <begin position="1737"/>
        <end position="1761"/>
    </location>
</feature>
<feature type="compositionally biased region" description="Basic and acidic residues" evidence="9">
    <location>
        <begin position="5669"/>
        <end position="5679"/>
    </location>
</feature>
<feature type="compositionally biased region" description="Acidic residues" evidence="9">
    <location>
        <begin position="1689"/>
        <end position="1700"/>
    </location>
</feature>
<organism evidence="11 12">
    <name type="scientific">Biomphalaria glabrata</name>
    <name type="common">Bloodfluke planorb</name>
    <name type="synonym">Freshwater snail</name>
    <dbReference type="NCBI Taxonomy" id="6526"/>
    <lineage>
        <taxon>Eukaryota</taxon>
        <taxon>Metazoa</taxon>
        <taxon>Spiralia</taxon>
        <taxon>Lophotrochozoa</taxon>
        <taxon>Mollusca</taxon>
        <taxon>Gastropoda</taxon>
        <taxon>Heterobranchia</taxon>
        <taxon>Euthyneura</taxon>
        <taxon>Panpulmonata</taxon>
        <taxon>Hygrophila</taxon>
        <taxon>Lymnaeoidea</taxon>
        <taxon>Planorbidae</taxon>
        <taxon>Biomphalaria</taxon>
    </lineage>
</organism>
<evidence type="ECO:0000256" key="2">
    <source>
        <dbReference type="ARBA" id="ARBA00022535"/>
    </source>
</evidence>
<dbReference type="InterPro" id="IPR023174">
    <property type="entry name" value="PDEase_CS"/>
</dbReference>
<feature type="binding site" evidence="6">
    <location>
        <position position="6607"/>
    </location>
    <ligand>
        <name>AMP</name>
        <dbReference type="ChEBI" id="CHEBI:456215"/>
    </ligand>
</feature>
<dbReference type="InterPro" id="IPR003018">
    <property type="entry name" value="GAF"/>
</dbReference>
<gene>
    <name evidence="12" type="primary">LOC106057313</name>
</gene>
<keyword evidence="11" id="KW-1185">Reference proteome</keyword>
<feature type="active site" description="Proton donor" evidence="5">
    <location>
        <position position="6454"/>
    </location>
</feature>
<dbReference type="SUPFAM" id="SSF109604">
    <property type="entry name" value="HD-domain/PDEase-like"/>
    <property type="match status" value="1"/>
</dbReference>
<feature type="compositionally biased region" description="Basic and acidic residues" evidence="9">
    <location>
        <begin position="1581"/>
        <end position="1594"/>
    </location>
</feature>
<dbReference type="GeneID" id="106057313"/>
<feature type="region of interest" description="Disordered" evidence="9">
    <location>
        <begin position="4819"/>
        <end position="4849"/>
    </location>
</feature>
<protein>
    <recommendedName>
        <fullName evidence="8">Phosphodiesterase</fullName>
        <ecNumber evidence="8">3.1.4.-</ecNumber>
    </recommendedName>
</protein>
<feature type="compositionally biased region" description="Basic and acidic residues" evidence="9">
    <location>
        <begin position="4743"/>
        <end position="4760"/>
    </location>
</feature>
<dbReference type="PANTHER" id="PTHR11347">
    <property type="entry name" value="CYCLIC NUCLEOTIDE PHOSPHODIESTERASE"/>
    <property type="match status" value="1"/>
</dbReference>
<comment type="similarity">
    <text evidence="1 8">Belongs to the cyclic nucleotide phosphodiesterase family.</text>
</comment>
<evidence type="ECO:0000256" key="8">
    <source>
        <dbReference type="RuleBase" id="RU363067"/>
    </source>
</evidence>
<feature type="compositionally biased region" description="Acidic residues" evidence="9">
    <location>
        <begin position="3616"/>
        <end position="3628"/>
    </location>
</feature>
<feature type="region of interest" description="Disordered" evidence="9">
    <location>
        <begin position="5669"/>
        <end position="5690"/>
    </location>
</feature>
<feature type="binding site" evidence="7">
    <location>
        <position position="6494"/>
    </location>
    <ligand>
        <name>Zn(2+)</name>
        <dbReference type="ChEBI" id="CHEBI:29105"/>
        <label>1</label>
    </ligand>
</feature>
<dbReference type="OrthoDB" id="295473at2759"/>
<dbReference type="PROSITE" id="PS00126">
    <property type="entry name" value="PDEASE_I_1"/>
    <property type="match status" value="1"/>
</dbReference>
<evidence type="ECO:0000313" key="12">
    <source>
        <dbReference type="RefSeq" id="XP_055894407.1"/>
    </source>
</evidence>